<protein>
    <submittedName>
        <fullName evidence="2">Uncharacterized protein</fullName>
    </submittedName>
</protein>
<feature type="coiled-coil region" evidence="1">
    <location>
        <begin position="88"/>
        <end position="115"/>
    </location>
</feature>
<keyword evidence="1" id="KW-0175">Coiled coil</keyword>
<evidence type="ECO:0000313" key="2">
    <source>
        <dbReference type="EMBL" id="GEU53959.1"/>
    </source>
</evidence>
<evidence type="ECO:0000256" key="1">
    <source>
        <dbReference type="SAM" id="Coils"/>
    </source>
</evidence>
<proteinExistence type="predicted"/>
<dbReference type="EMBL" id="BKCJ010003255">
    <property type="protein sequence ID" value="GEU53959.1"/>
    <property type="molecule type" value="Genomic_DNA"/>
</dbReference>
<comment type="caution">
    <text evidence="2">The sequence shown here is derived from an EMBL/GenBank/DDBJ whole genome shotgun (WGS) entry which is preliminary data.</text>
</comment>
<reference evidence="2" key="1">
    <citation type="journal article" date="2019" name="Sci. Rep.">
        <title>Draft genome of Tanacetum cinerariifolium, the natural source of mosquito coil.</title>
        <authorList>
            <person name="Yamashiro T."/>
            <person name="Shiraishi A."/>
            <person name="Satake H."/>
            <person name="Nakayama K."/>
        </authorList>
    </citation>
    <scope>NUCLEOTIDE SEQUENCE</scope>
</reference>
<dbReference type="AlphaFoldDB" id="A0A6L2KYA0"/>
<accession>A0A6L2KYA0</accession>
<sequence length="246" mass="28026">MSLLQEALDACAALTRRVEHLEYDKVAQALEITKLKRRVKKLEKGNRVIVLKLRRLKKVGTSYRIDTSKETVIDDASNQGRMIDDLDKDDVVALMDDKEEEKKEEEAKVVEDDQVQERQAKIYKIDMDHALKVLSMQEDEPAKSQEVVDVVTTAKLIIKVVTAAIRVFDASTRRRNGVVIKDPEEESTTSLIIPADTKSKDKGKGIMVEEPKPLKKKQQVEMDEEYARKLHAELKKTLTGMQPLIM</sequence>
<name>A0A6L2KYA0_TANCI</name>
<gene>
    <name evidence="2" type="ORF">Tci_025937</name>
</gene>
<organism evidence="2">
    <name type="scientific">Tanacetum cinerariifolium</name>
    <name type="common">Dalmatian daisy</name>
    <name type="synonym">Chrysanthemum cinerariifolium</name>
    <dbReference type="NCBI Taxonomy" id="118510"/>
    <lineage>
        <taxon>Eukaryota</taxon>
        <taxon>Viridiplantae</taxon>
        <taxon>Streptophyta</taxon>
        <taxon>Embryophyta</taxon>
        <taxon>Tracheophyta</taxon>
        <taxon>Spermatophyta</taxon>
        <taxon>Magnoliopsida</taxon>
        <taxon>eudicotyledons</taxon>
        <taxon>Gunneridae</taxon>
        <taxon>Pentapetalae</taxon>
        <taxon>asterids</taxon>
        <taxon>campanulids</taxon>
        <taxon>Asterales</taxon>
        <taxon>Asteraceae</taxon>
        <taxon>Asteroideae</taxon>
        <taxon>Anthemideae</taxon>
        <taxon>Anthemidinae</taxon>
        <taxon>Tanacetum</taxon>
    </lineage>
</organism>